<dbReference type="InterPro" id="IPR006311">
    <property type="entry name" value="TAT_signal"/>
</dbReference>
<reference evidence="3" key="1">
    <citation type="submission" date="2016-10" db="EMBL/GenBank/DDBJ databases">
        <authorList>
            <person name="Varghese N."/>
            <person name="Submissions S."/>
        </authorList>
    </citation>
    <scope>NUCLEOTIDE SEQUENCE [LARGE SCALE GENOMIC DNA]</scope>
    <source>
        <strain evidence="3">CGMCC 1.12041</strain>
    </source>
</reference>
<dbReference type="Proteomes" id="UP000198639">
    <property type="component" value="Unassembled WGS sequence"/>
</dbReference>
<gene>
    <name evidence="2" type="ORF">SAMN05216204_11971</name>
</gene>
<feature type="region of interest" description="Disordered" evidence="1">
    <location>
        <begin position="1"/>
        <end position="23"/>
    </location>
</feature>
<evidence type="ECO:0000313" key="3">
    <source>
        <dbReference type="Proteomes" id="UP000198639"/>
    </source>
</evidence>
<accession>A0A1I1QKC3</accession>
<dbReference type="AlphaFoldDB" id="A0A1I1QKC3"/>
<protein>
    <submittedName>
        <fullName evidence="2">Formate dehydrogenase region TAT target</fullName>
    </submittedName>
</protein>
<evidence type="ECO:0000313" key="2">
    <source>
        <dbReference type="EMBL" id="SFD22571.1"/>
    </source>
</evidence>
<keyword evidence="3" id="KW-1185">Reference proteome</keyword>
<name>A0A1I1QKC3_9BURK</name>
<dbReference type="OrthoDB" id="8759712at2"/>
<dbReference type="PROSITE" id="PS51318">
    <property type="entry name" value="TAT"/>
    <property type="match status" value="1"/>
</dbReference>
<dbReference type="RefSeq" id="WP_091875544.1">
    <property type="nucleotide sequence ID" value="NZ_FOLD01000019.1"/>
</dbReference>
<sequence length="78" mass="8473">MEQHPHKQEQLQGPEGTPDPARRSFLKAAPLGALAVVTGNAGAVEAPVAPVAAPDPAVKRGYHETEHIRRYYETAAYW</sequence>
<dbReference type="STRING" id="1164594.SAMN05216204_11971"/>
<dbReference type="EMBL" id="FOLD01000019">
    <property type="protein sequence ID" value="SFD22571.1"/>
    <property type="molecule type" value="Genomic_DNA"/>
</dbReference>
<evidence type="ECO:0000256" key="1">
    <source>
        <dbReference type="SAM" id="MobiDB-lite"/>
    </source>
</evidence>
<proteinExistence type="predicted"/>
<organism evidence="2 3">
    <name type="scientific">Massilia yuzhufengensis</name>
    <dbReference type="NCBI Taxonomy" id="1164594"/>
    <lineage>
        <taxon>Bacteria</taxon>
        <taxon>Pseudomonadati</taxon>
        <taxon>Pseudomonadota</taxon>
        <taxon>Betaproteobacteria</taxon>
        <taxon>Burkholderiales</taxon>
        <taxon>Oxalobacteraceae</taxon>
        <taxon>Telluria group</taxon>
        <taxon>Massilia</taxon>
    </lineage>
</organism>